<reference evidence="21 22" key="1">
    <citation type="submission" date="2020-08" db="EMBL/GenBank/DDBJ databases">
        <title>Genomic Encyclopedia of Type Strains, Phase IV (KMG-IV): sequencing the most valuable type-strain genomes for metagenomic binning, comparative biology and taxonomic classification.</title>
        <authorList>
            <person name="Goeker M."/>
        </authorList>
    </citation>
    <scope>NUCLEOTIDE SEQUENCE [LARGE SCALE GENOMIC DNA]</scope>
    <source>
        <strain evidence="21 22">DSM 27471</strain>
    </source>
</reference>
<evidence type="ECO:0000256" key="7">
    <source>
        <dbReference type="ARBA" id="ARBA00022679"/>
    </source>
</evidence>
<evidence type="ECO:0000256" key="3">
    <source>
        <dbReference type="ARBA" id="ARBA00008883"/>
    </source>
</evidence>
<evidence type="ECO:0000256" key="13">
    <source>
        <dbReference type="ARBA" id="ARBA00023136"/>
    </source>
</evidence>
<keyword evidence="12 17" id="KW-1133">Transmembrane helix</keyword>
<evidence type="ECO:0000259" key="18">
    <source>
        <dbReference type="Pfam" id="PF02706"/>
    </source>
</evidence>
<dbReference type="GO" id="GO:0005524">
    <property type="term" value="F:ATP binding"/>
    <property type="evidence" value="ECO:0007669"/>
    <property type="project" value="UniProtKB-KW"/>
</dbReference>
<evidence type="ECO:0000259" key="20">
    <source>
        <dbReference type="Pfam" id="PF13807"/>
    </source>
</evidence>
<evidence type="ECO:0000256" key="9">
    <source>
        <dbReference type="ARBA" id="ARBA00022741"/>
    </source>
</evidence>
<dbReference type="Pfam" id="PF13807">
    <property type="entry name" value="GNVR"/>
    <property type="match status" value="1"/>
</dbReference>
<dbReference type="InterPro" id="IPR005702">
    <property type="entry name" value="Wzc-like_C"/>
</dbReference>
<feature type="transmembrane region" description="Helical" evidence="17">
    <location>
        <begin position="29"/>
        <end position="48"/>
    </location>
</feature>
<evidence type="ECO:0000256" key="2">
    <source>
        <dbReference type="ARBA" id="ARBA00007316"/>
    </source>
</evidence>
<keyword evidence="16" id="KW-0175">Coiled coil</keyword>
<dbReference type="NCBIfam" id="TIGR01007">
    <property type="entry name" value="eps_fam"/>
    <property type="match status" value="1"/>
</dbReference>
<keyword evidence="7" id="KW-0808">Transferase</keyword>
<dbReference type="CDD" id="cd05387">
    <property type="entry name" value="BY-kinase"/>
    <property type="match status" value="1"/>
</dbReference>
<feature type="domain" description="Polysaccharide chain length determinant N-terminal" evidence="18">
    <location>
        <begin position="17"/>
        <end position="111"/>
    </location>
</feature>
<dbReference type="Pfam" id="PF13614">
    <property type="entry name" value="AAA_31"/>
    <property type="match status" value="1"/>
</dbReference>
<keyword evidence="11" id="KW-0067">ATP-binding</keyword>
<dbReference type="GO" id="GO:0005886">
    <property type="term" value="C:plasma membrane"/>
    <property type="evidence" value="ECO:0007669"/>
    <property type="project" value="UniProtKB-SubCell"/>
</dbReference>
<dbReference type="GO" id="GO:0004715">
    <property type="term" value="F:non-membrane spanning protein tyrosine kinase activity"/>
    <property type="evidence" value="ECO:0007669"/>
    <property type="project" value="UniProtKB-EC"/>
</dbReference>
<evidence type="ECO:0000256" key="10">
    <source>
        <dbReference type="ARBA" id="ARBA00022777"/>
    </source>
</evidence>
<dbReference type="SUPFAM" id="SSF52540">
    <property type="entry name" value="P-loop containing nucleoside triphosphate hydrolases"/>
    <property type="match status" value="1"/>
</dbReference>
<evidence type="ECO:0000256" key="16">
    <source>
        <dbReference type="SAM" id="Coils"/>
    </source>
</evidence>
<feature type="domain" description="Tyrosine-protein kinase G-rich" evidence="20">
    <location>
        <begin position="443"/>
        <end position="519"/>
    </location>
</feature>
<dbReference type="Pfam" id="PF02706">
    <property type="entry name" value="Wzz"/>
    <property type="match status" value="1"/>
</dbReference>
<evidence type="ECO:0000256" key="12">
    <source>
        <dbReference type="ARBA" id="ARBA00022989"/>
    </source>
</evidence>
<dbReference type="InterPro" id="IPR027417">
    <property type="entry name" value="P-loop_NTPase"/>
</dbReference>
<gene>
    <name evidence="21" type="ORF">FHX64_000118</name>
</gene>
<feature type="transmembrane region" description="Helical" evidence="17">
    <location>
        <begin position="499"/>
        <end position="518"/>
    </location>
</feature>
<dbReference type="PANTHER" id="PTHR32309:SF13">
    <property type="entry name" value="FERRIC ENTEROBACTIN TRANSPORT PROTEIN FEPE"/>
    <property type="match status" value="1"/>
</dbReference>
<evidence type="ECO:0000256" key="5">
    <source>
        <dbReference type="ARBA" id="ARBA00022475"/>
    </source>
</evidence>
<dbReference type="EMBL" id="JACHYB010000001">
    <property type="protein sequence ID" value="MBB3185955.1"/>
    <property type="molecule type" value="Genomic_DNA"/>
</dbReference>
<keyword evidence="14" id="KW-0829">Tyrosine-protein kinase</keyword>
<accession>A0A7W5DNN7</accession>
<keyword evidence="22" id="KW-1185">Reference proteome</keyword>
<protein>
    <recommendedName>
        <fullName evidence="4">non-specific protein-tyrosine kinase</fullName>
        <ecNumber evidence="4">2.7.10.2</ecNumber>
    </recommendedName>
</protein>
<comment type="similarity">
    <text evidence="2">Belongs to the CpsD/CapB family.</text>
</comment>
<comment type="subcellular location">
    <subcellularLocation>
        <location evidence="1">Cell inner membrane</location>
        <topology evidence="1">Multi-pass membrane protein</topology>
    </subcellularLocation>
</comment>
<sequence length="782" mass="88567">MEKYTEEPSEFTQKTPFDFRELYQKLIGYWRWIVGSMIIALIAGYIYVHTLPSSYQSTASILIIDQSKNGQMNAMSVVNEFGQLGITDNPPMVNDEEQVIHSRNMMKKVVYRLKLYTTYYHDRFFHKEELYISSPLIAEIDSTLLKHLHETLLIDVSPATDHTLTAEVHYGNKVQLWTIRKFPVILKTPVGTIILKQRLGFELPTERLYIQINNPIGVAKNLASSALTTDVGKQTDVIDLTILTGSMQKGEDILNTLIDVYNQDAIEQLNQSALSTASFINEQLKVLTGELSDVEQQAENFKQANNLVDIDSEASLFLQDANSYQQQTVTAETQLHLIDYVEKFVQNPKYNNALVPNLGLTDVGLIAVINTYDELVLERERIARNSTSNNPALIALNHQVEDARKAILTSIVNTRRGIQITLQDLGKQNTIMGSRIKDIPRQQREYLEIERQQKVKEELYLYLLQKREDASLTMAVTVPKARVIDSAEDAMKITPHASIIMLLFLAIGIAIPVVIILIKDWIDPTIHTTKEVETLTGINVFAELGHIQGDSKILTACRNEYTVELYKLLRAKLKFVFDSPSQKVITITSTQHGEGKTIVSANLAITLAMADKKVLLLGFDLRSPQITKFFGMSTDEGVTTYLIGNENDVHKLITPLADYPNLDVLPSGMIPPNPNELIMRSQVDNLINTLKPEYDYIIVDTAPVGAVSDTLLLQRITDITLYICRSGYTDREDMDYIKRLANDGSLKPMYLLLNDIEAQNHQYGYGYHYRKEHQINPHEVKK</sequence>
<dbReference type="EC" id="2.7.10.2" evidence="4"/>
<dbReference type="InterPro" id="IPR025669">
    <property type="entry name" value="AAA_dom"/>
</dbReference>
<comment type="caution">
    <text evidence="21">The sequence shown here is derived from an EMBL/GenBank/DDBJ whole genome shotgun (WGS) entry which is preliminary data.</text>
</comment>
<name>A0A7W5DNN7_9PORP</name>
<evidence type="ECO:0000313" key="22">
    <source>
        <dbReference type="Proteomes" id="UP000544222"/>
    </source>
</evidence>
<evidence type="ECO:0000256" key="11">
    <source>
        <dbReference type="ARBA" id="ARBA00022840"/>
    </source>
</evidence>
<keyword evidence="6" id="KW-0997">Cell inner membrane</keyword>
<dbReference type="InterPro" id="IPR050445">
    <property type="entry name" value="Bact_polysacc_biosynth/exp"/>
</dbReference>
<dbReference type="RefSeq" id="WP_183411895.1">
    <property type="nucleotide sequence ID" value="NZ_JACHYB010000001.1"/>
</dbReference>
<dbReference type="InterPro" id="IPR032807">
    <property type="entry name" value="GNVR"/>
</dbReference>
<evidence type="ECO:0000313" key="21">
    <source>
        <dbReference type="EMBL" id="MBB3185955.1"/>
    </source>
</evidence>
<keyword evidence="10" id="KW-0418">Kinase</keyword>
<evidence type="ECO:0000256" key="6">
    <source>
        <dbReference type="ARBA" id="ARBA00022519"/>
    </source>
</evidence>
<dbReference type="Proteomes" id="UP000544222">
    <property type="component" value="Unassembled WGS sequence"/>
</dbReference>
<dbReference type="Gene3D" id="3.40.50.300">
    <property type="entry name" value="P-loop containing nucleotide triphosphate hydrolases"/>
    <property type="match status" value="1"/>
</dbReference>
<evidence type="ECO:0000256" key="15">
    <source>
        <dbReference type="ARBA" id="ARBA00051245"/>
    </source>
</evidence>
<evidence type="ECO:0000256" key="17">
    <source>
        <dbReference type="SAM" id="Phobius"/>
    </source>
</evidence>
<keyword evidence="5" id="KW-1003">Cell membrane</keyword>
<evidence type="ECO:0000256" key="14">
    <source>
        <dbReference type="ARBA" id="ARBA00023137"/>
    </source>
</evidence>
<dbReference type="PANTHER" id="PTHR32309">
    <property type="entry name" value="TYROSINE-PROTEIN KINASE"/>
    <property type="match status" value="1"/>
</dbReference>
<keyword evidence="8 17" id="KW-0812">Transmembrane</keyword>
<dbReference type="AlphaFoldDB" id="A0A7W5DNN7"/>
<comment type="similarity">
    <text evidence="3">Belongs to the etk/wzc family.</text>
</comment>
<feature type="coiled-coil region" evidence="16">
    <location>
        <begin position="277"/>
        <end position="304"/>
    </location>
</feature>
<evidence type="ECO:0000259" key="19">
    <source>
        <dbReference type="Pfam" id="PF13614"/>
    </source>
</evidence>
<evidence type="ECO:0000256" key="1">
    <source>
        <dbReference type="ARBA" id="ARBA00004429"/>
    </source>
</evidence>
<feature type="domain" description="AAA" evidence="19">
    <location>
        <begin position="583"/>
        <end position="704"/>
    </location>
</feature>
<evidence type="ECO:0000256" key="4">
    <source>
        <dbReference type="ARBA" id="ARBA00011903"/>
    </source>
</evidence>
<keyword evidence="9" id="KW-0547">Nucleotide-binding</keyword>
<proteinExistence type="inferred from homology"/>
<keyword evidence="13 17" id="KW-0472">Membrane</keyword>
<dbReference type="InterPro" id="IPR003856">
    <property type="entry name" value="LPS_length_determ_N"/>
</dbReference>
<evidence type="ECO:0000256" key="8">
    <source>
        <dbReference type="ARBA" id="ARBA00022692"/>
    </source>
</evidence>
<comment type="catalytic activity">
    <reaction evidence="15">
        <text>L-tyrosyl-[protein] + ATP = O-phospho-L-tyrosyl-[protein] + ADP + H(+)</text>
        <dbReference type="Rhea" id="RHEA:10596"/>
        <dbReference type="Rhea" id="RHEA-COMP:10136"/>
        <dbReference type="Rhea" id="RHEA-COMP:20101"/>
        <dbReference type="ChEBI" id="CHEBI:15378"/>
        <dbReference type="ChEBI" id="CHEBI:30616"/>
        <dbReference type="ChEBI" id="CHEBI:46858"/>
        <dbReference type="ChEBI" id="CHEBI:61978"/>
        <dbReference type="ChEBI" id="CHEBI:456216"/>
        <dbReference type="EC" id="2.7.10.2"/>
    </reaction>
</comment>
<organism evidence="21 22">
    <name type="scientific">Microbacter margulisiae</name>
    <dbReference type="NCBI Taxonomy" id="1350067"/>
    <lineage>
        <taxon>Bacteria</taxon>
        <taxon>Pseudomonadati</taxon>
        <taxon>Bacteroidota</taxon>
        <taxon>Bacteroidia</taxon>
        <taxon>Bacteroidales</taxon>
        <taxon>Porphyromonadaceae</taxon>
        <taxon>Microbacter</taxon>
    </lineage>
</organism>